<comment type="caution">
    <text evidence="1">The sequence shown here is derived from an EMBL/GenBank/DDBJ whole genome shotgun (WGS) entry which is preliminary data.</text>
</comment>
<proteinExistence type="predicted"/>
<reference evidence="1" key="1">
    <citation type="journal article" date="2021" name="New Phytol.">
        <title>Evolutionary innovations through gain and loss of genes in the ectomycorrhizal Boletales.</title>
        <authorList>
            <person name="Wu G."/>
            <person name="Miyauchi S."/>
            <person name="Morin E."/>
            <person name="Kuo A."/>
            <person name="Drula E."/>
            <person name="Varga T."/>
            <person name="Kohler A."/>
            <person name="Feng B."/>
            <person name="Cao Y."/>
            <person name="Lipzen A."/>
            <person name="Daum C."/>
            <person name="Hundley H."/>
            <person name="Pangilinan J."/>
            <person name="Johnson J."/>
            <person name="Barry K."/>
            <person name="LaButti K."/>
            <person name="Ng V."/>
            <person name="Ahrendt S."/>
            <person name="Min B."/>
            <person name="Choi I.G."/>
            <person name="Park H."/>
            <person name="Plett J.M."/>
            <person name="Magnuson J."/>
            <person name="Spatafora J.W."/>
            <person name="Nagy L.G."/>
            <person name="Henrissat B."/>
            <person name="Grigoriev I.V."/>
            <person name="Yang Z.L."/>
            <person name="Xu J."/>
            <person name="Martin F.M."/>
        </authorList>
    </citation>
    <scope>NUCLEOTIDE SEQUENCE</scope>
    <source>
        <strain evidence="1">KUC20120723A-06</strain>
    </source>
</reference>
<sequence>MPILRCTASHRRAAAFACLLYFDSAAIRSLDALPEYLEHLKEYEKLGIADGLPEFQSKDQLDSGGRPQHLSLNMLHNFRSPTLFVLACGRHHCTYVVVSSFHCRSSRVIGLLLVLILLWEVRV</sequence>
<accession>A0ACB8B5S4</accession>
<organism evidence="1 2">
    <name type="scientific">Leucogyrophana mollusca</name>
    <dbReference type="NCBI Taxonomy" id="85980"/>
    <lineage>
        <taxon>Eukaryota</taxon>
        <taxon>Fungi</taxon>
        <taxon>Dikarya</taxon>
        <taxon>Basidiomycota</taxon>
        <taxon>Agaricomycotina</taxon>
        <taxon>Agaricomycetes</taxon>
        <taxon>Agaricomycetidae</taxon>
        <taxon>Boletales</taxon>
        <taxon>Boletales incertae sedis</taxon>
        <taxon>Leucogyrophana</taxon>
    </lineage>
</organism>
<name>A0ACB8B5S4_9AGAM</name>
<keyword evidence="2" id="KW-1185">Reference proteome</keyword>
<protein>
    <submittedName>
        <fullName evidence="1">Uncharacterized protein</fullName>
    </submittedName>
</protein>
<dbReference type="EMBL" id="MU266596">
    <property type="protein sequence ID" value="KAH7920203.1"/>
    <property type="molecule type" value="Genomic_DNA"/>
</dbReference>
<evidence type="ECO:0000313" key="1">
    <source>
        <dbReference type="EMBL" id="KAH7920203.1"/>
    </source>
</evidence>
<gene>
    <name evidence="1" type="ORF">BV22DRAFT_1040097</name>
</gene>
<dbReference type="Proteomes" id="UP000790709">
    <property type="component" value="Unassembled WGS sequence"/>
</dbReference>
<evidence type="ECO:0000313" key="2">
    <source>
        <dbReference type="Proteomes" id="UP000790709"/>
    </source>
</evidence>